<evidence type="ECO:0000256" key="1">
    <source>
        <dbReference type="ARBA" id="ARBA00022723"/>
    </source>
</evidence>
<feature type="coiled-coil region" evidence="5">
    <location>
        <begin position="123"/>
        <end position="171"/>
    </location>
</feature>
<gene>
    <name evidence="7" type="ORF">TSUD_272400</name>
</gene>
<keyword evidence="5" id="KW-0175">Coiled coil</keyword>
<evidence type="ECO:0000256" key="2">
    <source>
        <dbReference type="ARBA" id="ARBA00022771"/>
    </source>
</evidence>
<keyword evidence="2 4" id="KW-0863">Zinc-finger</keyword>
<dbReference type="PIRSF" id="PIRSF036836">
    <property type="entry name" value="RNase_bind_SBP1"/>
    <property type="match status" value="1"/>
</dbReference>
<protein>
    <recommendedName>
        <fullName evidence="6">RING-type domain-containing protein</fullName>
    </recommendedName>
</protein>
<dbReference type="PANTHER" id="PTHR42647">
    <property type="entry name" value="SBP (S-RIBONUCLEASE BINDING PROTEIN) FAMILY PROTEIN"/>
    <property type="match status" value="1"/>
</dbReference>
<dbReference type="AlphaFoldDB" id="A0A2Z6ND85"/>
<keyword evidence="3" id="KW-0862">Zinc</keyword>
<dbReference type="FunFam" id="1.10.1170.10:FF:000002">
    <property type="entry name" value="Baculoviral IAP repeat containing 7"/>
    <property type="match status" value="1"/>
</dbReference>
<dbReference type="Pfam" id="PF13920">
    <property type="entry name" value="zf-C3HC4_3"/>
    <property type="match status" value="1"/>
</dbReference>
<dbReference type="GO" id="GO:0004842">
    <property type="term" value="F:ubiquitin-protein transferase activity"/>
    <property type="evidence" value="ECO:0007669"/>
    <property type="project" value="TreeGrafter"/>
</dbReference>
<evidence type="ECO:0000256" key="3">
    <source>
        <dbReference type="ARBA" id="ARBA00022833"/>
    </source>
</evidence>
<reference evidence="8" key="1">
    <citation type="journal article" date="2017" name="Front. Plant Sci.">
        <title>Climate Clever Clovers: New Paradigm to Reduce the Environmental Footprint of Ruminants by Breeding Low Methanogenic Forages Utilizing Haplotype Variation.</title>
        <authorList>
            <person name="Kaur P."/>
            <person name="Appels R."/>
            <person name="Bayer P.E."/>
            <person name="Keeble-Gagnere G."/>
            <person name="Wang J."/>
            <person name="Hirakawa H."/>
            <person name="Shirasawa K."/>
            <person name="Vercoe P."/>
            <person name="Stefanova K."/>
            <person name="Durmic Z."/>
            <person name="Nichols P."/>
            <person name="Revell C."/>
            <person name="Isobe S.N."/>
            <person name="Edwards D."/>
            <person name="Erskine W."/>
        </authorList>
    </citation>
    <scope>NUCLEOTIDE SEQUENCE [LARGE SCALE GENOMIC DNA]</scope>
    <source>
        <strain evidence="8">cv. Daliak</strain>
    </source>
</reference>
<keyword evidence="1" id="KW-0479">Metal-binding</keyword>
<evidence type="ECO:0000259" key="6">
    <source>
        <dbReference type="PROSITE" id="PS50089"/>
    </source>
</evidence>
<dbReference type="InterPro" id="IPR001841">
    <property type="entry name" value="Znf_RING"/>
</dbReference>
<evidence type="ECO:0000256" key="5">
    <source>
        <dbReference type="SAM" id="Coils"/>
    </source>
</evidence>
<dbReference type="PANTHER" id="PTHR42647:SF6">
    <property type="entry name" value="RING-TYPE DOMAIN-CONTAINING PROTEIN"/>
    <property type="match status" value="1"/>
</dbReference>
<keyword evidence="8" id="KW-1185">Reference proteome</keyword>
<dbReference type="InterPro" id="IPR013083">
    <property type="entry name" value="Znf_RING/FYVE/PHD"/>
</dbReference>
<dbReference type="EMBL" id="DF973874">
    <property type="protein sequence ID" value="GAU41656.1"/>
    <property type="molecule type" value="Genomic_DNA"/>
</dbReference>
<sequence length="255" mass="28946">MANPYPHGNHGFPFCIKGVYPSGLADSQHRQSHQQHPQYQLQQQGQAHVILNPNPHVLASNVFNSPNFASLFEKQKQQAEQFVQIQNDKLKLVLQTQREKQVAVLRSMENYSKRVLMTKNGEIARAALKNKVLENRINSLEAEKRDLKKIVEEREAVIIALHNQLEEEKKRVRMFVENDGESCCGEIEEARAAKRVRYEDNIVCCLRCNSKSPGVLFLPCRHLSICKACEALLQACPICAMEKKGAIEIQSSVSD</sequence>
<dbReference type="Gene3D" id="3.30.40.10">
    <property type="entry name" value="Zinc/RING finger domain, C3HC4 (zinc finger)"/>
    <property type="match status" value="1"/>
</dbReference>
<proteinExistence type="predicted"/>
<accession>A0A2Z6ND85</accession>
<evidence type="ECO:0000313" key="8">
    <source>
        <dbReference type="Proteomes" id="UP000242715"/>
    </source>
</evidence>
<dbReference type="PROSITE" id="PS50089">
    <property type="entry name" value="ZF_RING_2"/>
    <property type="match status" value="1"/>
</dbReference>
<evidence type="ECO:0000256" key="4">
    <source>
        <dbReference type="PROSITE-ProRule" id="PRU00175"/>
    </source>
</evidence>
<feature type="domain" description="RING-type" evidence="6">
    <location>
        <begin position="205"/>
        <end position="239"/>
    </location>
</feature>
<evidence type="ECO:0000313" key="7">
    <source>
        <dbReference type="EMBL" id="GAU41656.1"/>
    </source>
</evidence>
<dbReference type="OrthoDB" id="1711136at2759"/>
<name>A0A2Z6ND85_TRISU</name>
<dbReference type="GO" id="GO:0008270">
    <property type="term" value="F:zinc ion binding"/>
    <property type="evidence" value="ECO:0007669"/>
    <property type="project" value="UniProtKB-KW"/>
</dbReference>
<organism evidence="7 8">
    <name type="scientific">Trifolium subterraneum</name>
    <name type="common">Subterranean clover</name>
    <dbReference type="NCBI Taxonomy" id="3900"/>
    <lineage>
        <taxon>Eukaryota</taxon>
        <taxon>Viridiplantae</taxon>
        <taxon>Streptophyta</taxon>
        <taxon>Embryophyta</taxon>
        <taxon>Tracheophyta</taxon>
        <taxon>Spermatophyta</taxon>
        <taxon>Magnoliopsida</taxon>
        <taxon>eudicotyledons</taxon>
        <taxon>Gunneridae</taxon>
        <taxon>Pentapetalae</taxon>
        <taxon>rosids</taxon>
        <taxon>fabids</taxon>
        <taxon>Fabales</taxon>
        <taxon>Fabaceae</taxon>
        <taxon>Papilionoideae</taxon>
        <taxon>50 kb inversion clade</taxon>
        <taxon>NPAAA clade</taxon>
        <taxon>Hologalegina</taxon>
        <taxon>IRL clade</taxon>
        <taxon>Trifolieae</taxon>
        <taxon>Trifolium</taxon>
    </lineage>
</organism>
<dbReference type="Proteomes" id="UP000242715">
    <property type="component" value="Unassembled WGS sequence"/>
</dbReference>